<reference evidence="1" key="1">
    <citation type="journal article" date="2014" name="Front. Microbiol.">
        <title>High frequency of phylogenetically diverse reductive dehalogenase-homologous genes in deep subseafloor sedimentary metagenomes.</title>
        <authorList>
            <person name="Kawai M."/>
            <person name="Futagami T."/>
            <person name="Toyoda A."/>
            <person name="Takaki Y."/>
            <person name="Nishi S."/>
            <person name="Hori S."/>
            <person name="Arai W."/>
            <person name="Tsubouchi T."/>
            <person name="Morono Y."/>
            <person name="Uchiyama I."/>
            <person name="Ito T."/>
            <person name="Fujiyama A."/>
            <person name="Inagaki F."/>
            <person name="Takami H."/>
        </authorList>
    </citation>
    <scope>NUCLEOTIDE SEQUENCE</scope>
    <source>
        <strain evidence="1">Expedition CK06-06</strain>
    </source>
</reference>
<feature type="non-terminal residue" evidence="1">
    <location>
        <position position="1"/>
    </location>
</feature>
<gene>
    <name evidence="1" type="ORF">S01H1_35550</name>
</gene>
<evidence type="ECO:0000313" key="1">
    <source>
        <dbReference type="EMBL" id="GAG12371.1"/>
    </source>
</evidence>
<dbReference type="Gene3D" id="2.60.120.1340">
    <property type="match status" value="1"/>
</dbReference>
<dbReference type="EMBL" id="BARS01022218">
    <property type="protein sequence ID" value="GAG12371.1"/>
    <property type="molecule type" value="Genomic_DNA"/>
</dbReference>
<organism evidence="1">
    <name type="scientific">marine sediment metagenome</name>
    <dbReference type="NCBI Taxonomy" id="412755"/>
    <lineage>
        <taxon>unclassified sequences</taxon>
        <taxon>metagenomes</taxon>
        <taxon>ecological metagenomes</taxon>
    </lineage>
</organism>
<sequence length="252" mass="25839">LGFSAAGAGRLYVWAIDNSGTVELALSRTADLFPESALISTTAEGAAGAADSASVMYSTTARSSIPTRLLGYVEITTGATEGEWDNAPTAIQLMGAGVKRTGEIVQVQYTQTGAVNTGVTAIPSDDSIPENDEGDEYMTLAIVPSSNINKLLIEAKAMLAHSSASTFITAALFQDSTVNSLAATGEHIPAVVNNGLMLSLRHEMITGTSGSTTFKIRAGGAAGATTTFNGANAGRLLGGVMASSIRITEIMQ</sequence>
<comment type="caution">
    <text evidence="1">The sequence shown here is derived from an EMBL/GenBank/DDBJ whole genome shotgun (WGS) entry which is preliminary data.</text>
</comment>
<dbReference type="AlphaFoldDB" id="X0WI57"/>
<accession>X0WI57</accession>
<proteinExistence type="predicted"/>
<protein>
    <submittedName>
        <fullName evidence="1">Uncharacterized protein</fullName>
    </submittedName>
</protein>
<name>X0WI57_9ZZZZ</name>